<feature type="region of interest" description="Disordered" evidence="1">
    <location>
        <begin position="49"/>
        <end position="82"/>
    </location>
</feature>
<protein>
    <submittedName>
        <fullName evidence="2">Uncharacterized protein</fullName>
    </submittedName>
</protein>
<evidence type="ECO:0000313" key="2">
    <source>
        <dbReference type="EMBL" id="GBO42759.1"/>
    </source>
</evidence>
<evidence type="ECO:0000313" key="3">
    <source>
        <dbReference type="Proteomes" id="UP000499080"/>
    </source>
</evidence>
<evidence type="ECO:0000256" key="1">
    <source>
        <dbReference type="SAM" id="MobiDB-lite"/>
    </source>
</evidence>
<accession>A0A4Y2WZQ0</accession>
<organism evidence="2 3">
    <name type="scientific">Araneus ventricosus</name>
    <name type="common">Orbweaver spider</name>
    <name type="synonym">Epeira ventricosa</name>
    <dbReference type="NCBI Taxonomy" id="182803"/>
    <lineage>
        <taxon>Eukaryota</taxon>
        <taxon>Metazoa</taxon>
        <taxon>Ecdysozoa</taxon>
        <taxon>Arthropoda</taxon>
        <taxon>Chelicerata</taxon>
        <taxon>Arachnida</taxon>
        <taxon>Araneae</taxon>
        <taxon>Araneomorphae</taxon>
        <taxon>Entelegynae</taxon>
        <taxon>Araneoidea</taxon>
        <taxon>Araneidae</taxon>
        <taxon>Araneus</taxon>
    </lineage>
</organism>
<proteinExistence type="predicted"/>
<reference evidence="2 3" key="1">
    <citation type="journal article" date="2019" name="Sci. Rep.">
        <title>Orb-weaving spider Araneus ventricosus genome elucidates the spidroin gene catalogue.</title>
        <authorList>
            <person name="Kono N."/>
            <person name="Nakamura H."/>
            <person name="Ohtoshi R."/>
            <person name="Moran D.A.P."/>
            <person name="Shinohara A."/>
            <person name="Yoshida Y."/>
            <person name="Fujiwara M."/>
            <person name="Mori M."/>
            <person name="Tomita M."/>
            <person name="Arakawa K."/>
        </authorList>
    </citation>
    <scope>NUCLEOTIDE SEQUENCE [LARGE SCALE GENOMIC DNA]</scope>
</reference>
<keyword evidence="3" id="KW-1185">Reference proteome</keyword>
<name>A0A4Y2WZQ0_ARAVE</name>
<comment type="caution">
    <text evidence="2">The sequence shown here is derived from an EMBL/GenBank/DDBJ whole genome shotgun (WGS) entry which is preliminary data.</text>
</comment>
<sequence>MPSQSPYKKRRYRISNQRYFHSKGMTLSPCHRSLQKNRDDIESANLRFERHDSITMPTQSPVKQGLYRLSNQRSSDSNYATH</sequence>
<gene>
    <name evidence="2" type="ORF">AVEN_215087_1</name>
</gene>
<dbReference type="AlphaFoldDB" id="A0A4Y2WZQ0"/>
<feature type="compositionally biased region" description="Polar residues" evidence="1">
    <location>
        <begin position="69"/>
        <end position="82"/>
    </location>
</feature>
<dbReference type="EMBL" id="BGPR01069004">
    <property type="protein sequence ID" value="GBO42759.1"/>
    <property type="molecule type" value="Genomic_DNA"/>
</dbReference>
<dbReference type="Proteomes" id="UP000499080">
    <property type="component" value="Unassembled WGS sequence"/>
</dbReference>